<dbReference type="InterPro" id="IPR036390">
    <property type="entry name" value="WH_DNA-bd_sf"/>
</dbReference>
<sequence length="203" mass="22203">MAFTPSLDGLKALAHPRRLRILEWLGVHGPATSARVARGLGLNSGATSYHLRELARHGFVVEAAGAGRGRERWWRVGARDLRFPAGGGADAETRSAVDELNRLAYVADLRAFEALRGRPAPDGWQDALPYSRGTVRLTADELRELFEAYIALLNRYKRPADETPPGARTVYTRFLAFPDAFAEPADEQPGQPAQPAQTGETAE</sequence>
<dbReference type="CDD" id="cd00090">
    <property type="entry name" value="HTH_ARSR"/>
    <property type="match status" value="1"/>
</dbReference>
<dbReference type="SUPFAM" id="SSF46785">
    <property type="entry name" value="Winged helix' DNA-binding domain"/>
    <property type="match status" value="1"/>
</dbReference>
<dbReference type="InterPro" id="IPR001845">
    <property type="entry name" value="HTH_ArsR_DNA-bd_dom"/>
</dbReference>
<proteinExistence type="predicted"/>
<keyword evidence="4" id="KW-1185">Reference proteome</keyword>
<gene>
    <name evidence="3" type="ORF">RNC47_05990</name>
</gene>
<dbReference type="SMART" id="SM00418">
    <property type="entry name" value="HTH_ARSR"/>
    <property type="match status" value="1"/>
</dbReference>
<dbReference type="InterPro" id="IPR011991">
    <property type="entry name" value="ArsR-like_HTH"/>
</dbReference>
<reference evidence="4" key="1">
    <citation type="submission" date="2023-07" db="EMBL/GenBank/DDBJ databases">
        <title>30 novel species of actinomycetes from the DSMZ collection.</title>
        <authorList>
            <person name="Nouioui I."/>
        </authorList>
    </citation>
    <scope>NUCLEOTIDE SEQUENCE [LARGE SCALE GENOMIC DNA]</scope>
    <source>
        <strain evidence="4">DSM 44918</strain>
    </source>
</reference>
<dbReference type="InterPro" id="IPR036388">
    <property type="entry name" value="WH-like_DNA-bd_sf"/>
</dbReference>
<name>A0ABU2LLG3_9ACTN</name>
<organism evidence="3 4">
    <name type="scientific">Streptomyces millisiae</name>
    <dbReference type="NCBI Taxonomy" id="3075542"/>
    <lineage>
        <taxon>Bacteria</taxon>
        <taxon>Bacillati</taxon>
        <taxon>Actinomycetota</taxon>
        <taxon>Actinomycetes</taxon>
        <taxon>Kitasatosporales</taxon>
        <taxon>Streptomycetaceae</taxon>
        <taxon>Streptomyces</taxon>
    </lineage>
</organism>
<evidence type="ECO:0000259" key="2">
    <source>
        <dbReference type="SMART" id="SM00418"/>
    </source>
</evidence>
<feature type="domain" description="HTH arsR-type" evidence="2">
    <location>
        <begin position="8"/>
        <end position="90"/>
    </location>
</feature>
<evidence type="ECO:0000313" key="3">
    <source>
        <dbReference type="EMBL" id="MDT0317893.1"/>
    </source>
</evidence>
<comment type="caution">
    <text evidence="3">The sequence shown here is derived from an EMBL/GenBank/DDBJ whole genome shotgun (WGS) entry which is preliminary data.</text>
</comment>
<dbReference type="Gene3D" id="1.10.10.10">
    <property type="entry name" value="Winged helix-like DNA-binding domain superfamily/Winged helix DNA-binding domain"/>
    <property type="match status" value="1"/>
</dbReference>
<dbReference type="Pfam" id="PF12840">
    <property type="entry name" value="HTH_20"/>
    <property type="match status" value="1"/>
</dbReference>
<feature type="compositionally biased region" description="Low complexity" evidence="1">
    <location>
        <begin position="187"/>
        <end position="197"/>
    </location>
</feature>
<feature type="region of interest" description="Disordered" evidence="1">
    <location>
        <begin position="181"/>
        <end position="203"/>
    </location>
</feature>
<protein>
    <submittedName>
        <fullName evidence="3">Helix-turn-helix domain-containing protein</fullName>
    </submittedName>
</protein>
<dbReference type="Proteomes" id="UP001183420">
    <property type="component" value="Unassembled WGS sequence"/>
</dbReference>
<dbReference type="RefSeq" id="WP_311596164.1">
    <property type="nucleotide sequence ID" value="NZ_JAVREM010000004.1"/>
</dbReference>
<evidence type="ECO:0000313" key="4">
    <source>
        <dbReference type="Proteomes" id="UP001183420"/>
    </source>
</evidence>
<accession>A0ABU2LLG3</accession>
<dbReference type="EMBL" id="JAVREM010000004">
    <property type="protein sequence ID" value="MDT0317893.1"/>
    <property type="molecule type" value="Genomic_DNA"/>
</dbReference>
<evidence type="ECO:0000256" key="1">
    <source>
        <dbReference type="SAM" id="MobiDB-lite"/>
    </source>
</evidence>